<dbReference type="InterPro" id="IPR036365">
    <property type="entry name" value="PGBD-like_sf"/>
</dbReference>
<dbReference type="Gene3D" id="2.60.40.10">
    <property type="entry name" value="Immunoglobulins"/>
    <property type="match status" value="3"/>
</dbReference>
<evidence type="ECO:0000256" key="2">
    <source>
        <dbReference type="SAM" id="SignalP"/>
    </source>
</evidence>
<evidence type="ECO:0000256" key="1">
    <source>
        <dbReference type="SAM" id="MobiDB-lite"/>
    </source>
</evidence>
<dbReference type="Pfam" id="PF01471">
    <property type="entry name" value="PG_binding_1"/>
    <property type="match status" value="4"/>
</dbReference>
<dbReference type="InterPro" id="IPR013783">
    <property type="entry name" value="Ig-like_fold"/>
</dbReference>
<feature type="signal peptide" evidence="2">
    <location>
        <begin position="1"/>
        <end position="18"/>
    </location>
</feature>
<feature type="domain" description="Peptidoglycan binding-like" evidence="3">
    <location>
        <begin position="1308"/>
        <end position="1364"/>
    </location>
</feature>
<keyword evidence="2" id="KW-0732">Signal</keyword>
<dbReference type="PROSITE" id="PS51257">
    <property type="entry name" value="PROKAR_LIPOPROTEIN"/>
    <property type="match status" value="1"/>
</dbReference>
<dbReference type="NCBIfam" id="NF033510">
    <property type="entry name" value="Ca_tandemer"/>
    <property type="match status" value="1"/>
</dbReference>
<gene>
    <name evidence="4" type="ORF">IAB73_00050</name>
</gene>
<feature type="chain" id="PRO_5039490166" evidence="2">
    <location>
        <begin position="19"/>
        <end position="1369"/>
    </location>
</feature>
<evidence type="ECO:0000313" key="4">
    <source>
        <dbReference type="EMBL" id="HIQ70598.1"/>
    </source>
</evidence>
<feature type="region of interest" description="Disordered" evidence="1">
    <location>
        <begin position="275"/>
        <end position="331"/>
    </location>
</feature>
<proteinExistence type="predicted"/>
<reference evidence="4" key="1">
    <citation type="submission" date="2020-10" db="EMBL/GenBank/DDBJ databases">
        <authorList>
            <person name="Gilroy R."/>
        </authorList>
    </citation>
    <scope>NUCLEOTIDE SEQUENCE</scope>
    <source>
        <strain evidence="4">ChiSxjej2B14-6234</strain>
    </source>
</reference>
<feature type="domain" description="Peptidoglycan binding-like" evidence="3">
    <location>
        <begin position="1226"/>
        <end position="1282"/>
    </location>
</feature>
<name>A0A9D0Z7U7_9FIRM</name>
<feature type="domain" description="Peptidoglycan binding-like" evidence="3">
    <location>
        <begin position="1147"/>
        <end position="1203"/>
    </location>
</feature>
<dbReference type="Gene3D" id="1.10.101.10">
    <property type="entry name" value="PGBD-like superfamily/PGBD"/>
    <property type="match status" value="4"/>
</dbReference>
<reference evidence="4" key="2">
    <citation type="journal article" date="2021" name="PeerJ">
        <title>Extensive microbial diversity within the chicken gut microbiome revealed by metagenomics and culture.</title>
        <authorList>
            <person name="Gilroy R."/>
            <person name="Ravi A."/>
            <person name="Getino M."/>
            <person name="Pursley I."/>
            <person name="Horton D.L."/>
            <person name="Alikhan N.F."/>
            <person name="Baker D."/>
            <person name="Gharbi K."/>
            <person name="Hall N."/>
            <person name="Watson M."/>
            <person name="Adriaenssens E.M."/>
            <person name="Foster-Nyarko E."/>
            <person name="Jarju S."/>
            <person name="Secka A."/>
            <person name="Antonio M."/>
            <person name="Oren A."/>
            <person name="Chaudhuri R.R."/>
            <person name="La Ragione R."/>
            <person name="Hildebrand F."/>
            <person name="Pallen M.J."/>
        </authorList>
    </citation>
    <scope>NUCLEOTIDE SEQUENCE</scope>
    <source>
        <strain evidence="4">ChiSxjej2B14-6234</strain>
    </source>
</reference>
<accession>A0A9D0Z7U7</accession>
<dbReference type="EMBL" id="DVFJ01000001">
    <property type="protein sequence ID" value="HIQ70598.1"/>
    <property type="molecule type" value="Genomic_DNA"/>
</dbReference>
<evidence type="ECO:0000259" key="3">
    <source>
        <dbReference type="Pfam" id="PF01471"/>
    </source>
</evidence>
<sequence length="1369" mass="141015">MRKWLALLLAAMLMGACALTPAVAGASATPSEANGGTASQETEPTTPISQVRMQLVPDENGLSNDLLVTGTCEPDHTVNVWLCDKDGVRIQGSFNPHVVKRANTSKGTFVTTFTDLADGVYRVEAAYKLGSLKAVQAVTPDLEPLNYVVVDAAARAQEASSGNEPAVSEPAVSEPVVSEPVVNEPVVTAPTTPLASVQASLSGTSDIVVTGQGEEGRKVVITIYKGDAATSVAHTETISGGAFSTTFTDMTPNDYRVHVCYADAPDMSVFANDGGAVTVPASDPNAGQSDPNAGQSDPNAGQSDPNAGQSDPNAGQSDPNGGAPSTPVAITSISGGTESVQIAGTAAANGTVYITGAVDGQTFESQGHAVGADGSFSLTVALPGRSGQVSVEVWVEEVGNSSNYASQTVSVTVQAAAQDPQGPATLDLRPLTITNATYDPASGKFTIAGEGEPGQSITIQVGEKTYEGQIGSDGLYSINESADGLTGSVSVSVAYKDDASVPEATTTLVIPDPSTPTTVDITLSEVTGGEGQITVKGKAKAETEVAATVGGATGTATADATGAFTLTIANVPANTYNEISVQYTDTANGNGATWQTPVTVTAPQPDVTPITVDALGGEEVITISGTAAAGAKLNITLTVNGNQTPYTASAQADESGAYSQSIAVAETGSLTVNVRVEEDGARTPNSQELNGHVVTVTPRVTTLTVNASYDAGTQKVTVSGAGNANEKLEVKIGTTATFEAQVDTNGLYTLTEYVVGEGDGMQVVVTSKDDPGRTASTTVNIPVPPTTVDIQLQSAVGGVGQVVLTGTAKPTAAVQATVGGATGTATAAANGSFSLTVTNVPAGDYNNIVVQYTDPSNGASATWNAAVTVTAPVTVTDITITTVTPEVGKVTVIGTAKAGERVVASMLTPDNKTVTRGIAVDGNGSYTVVFDGLVSGTYKTLVVQYVSAGVGNQANYASDIVVPAPAVETPSLQVDKLYVDSLVVIGKTTPNLKVTVSTSYGSTQYVYSQNAGADGVFRIPLPRTQSVSAVVRVTVTYGENQTVSADIVVEKLTQKPTYLTLSRYKGSRGQVVLNLQERLAALGYPVNLTARYDYATEAAVREFQRINGLAVDGIAGKDTQTKLYSVSARPYGSSTPTLYPVLVRGDRGSAVTRLQQRLRELGYYTISVDGIYGVGTQSAVRAFQRINNLTQTGTADSYTQEVLFSAAALPVNSYTTSYVHLERGDRGSAVTRLQSRLAALGYYSGSLDGIYGSATQSAVRRFQSRNGIYATGEADVNTQTVLFGSGAIANNSSGSSIGYVYLHYGSKGAAVTRLQQALKGEGYYRTGYVDGIYGDLTYAAVKEFQRDHGLAVDGIAGRKTQNALYGTNY</sequence>
<evidence type="ECO:0000313" key="5">
    <source>
        <dbReference type="Proteomes" id="UP000886887"/>
    </source>
</evidence>
<dbReference type="InterPro" id="IPR002477">
    <property type="entry name" value="Peptidoglycan-bd-like"/>
</dbReference>
<organism evidence="4 5">
    <name type="scientific">Candidatus Onthenecus intestinigallinarum</name>
    <dbReference type="NCBI Taxonomy" id="2840875"/>
    <lineage>
        <taxon>Bacteria</taxon>
        <taxon>Bacillati</taxon>
        <taxon>Bacillota</taxon>
        <taxon>Clostridia</taxon>
        <taxon>Eubacteriales</taxon>
        <taxon>Candidatus Onthenecus</taxon>
    </lineage>
</organism>
<dbReference type="SUPFAM" id="SSF47090">
    <property type="entry name" value="PGBD-like"/>
    <property type="match status" value="4"/>
</dbReference>
<protein>
    <submittedName>
        <fullName evidence="4">Peptidoglycan-binding protein</fullName>
    </submittedName>
</protein>
<dbReference type="InterPro" id="IPR036366">
    <property type="entry name" value="PGBDSf"/>
</dbReference>
<feature type="compositionally biased region" description="Polar residues" evidence="1">
    <location>
        <begin position="285"/>
        <end position="319"/>
    </location>
</feature>
<dbReference type="Proteomes" id="UP000886887">
    <property type="component" value="Unassembled WGS sequence"/>
</dbReference>
<comment type="caution">
    <text evidence="4">The sequence shown here is derived from an EMBL/GenBank/DDBJ whole genome shotgun (WGS) entry which is preliminary data.</text>
</comment>
<feature type="domain" description="Peptidoglycan binding-like" evidence="3">
    <location>
        <begin position="1069"/>
        <end position="1123"/>
    </location>
</feature>